<comment type="subcellular location">
    <subcellularLocation>
        <location evidence="1">Membrane</location>
        <topology evidence="1">Multi-pass membrane protein</topology>
    </subcellularLocation>
</comment>
<feature type="transmembrane region" description="Helical" evidence="6">
    <location>
        <begin position="319"/>
        <end position="348"/>
    </location>
</feature>
<protein>
    <recommendedName>
        <fullName evidence="9">Permease</fullName>
    </recommendedName>
</protein>
<comment type="caution">
    <text evidence="7">The sequence shown here is derived from an EMBL/GenBank/DDBJ whole genome shotgun (WGS) entry which is preliminary data.</text>
</comment>
<dbReference type="GO" id="GO:0016020">
    <property type="term" value="C:membrane"/>
    <property type="evidence" value="ECO:0007669"/>
    <property type="project" value="UniProtKB-SubCell"/>
</dbReference>
<feature type="transmembrane region" description="Helical" evidence="6">
    <location>
        <begin position="165"/>
        <end position="187"/>
    </location>
</feature>
<evidence type="ECO:0000256" key="5">
    <source>
        <dbReference type="ARBA" id="ARBA00023136"/>
    </source>
</evidence>
<feature type="transmembrane region" description="Helical" evidence="6">
    <location>
        <begin position="250"/>
        <end position="271"/>
    </location>
</feature>
<evidence type="ECO:0000256" key="4">
    <source>
        <dbReference type="ARBA" id="ARBA00022989"/>
    </source>
</evidence>
<reference evidence="7 8" key="1">
    <citation type="submission" date="2013-11" db="EMBL/GenBank/DDBJ databases">
        <title>Metagenomic analysis of a methanogenic consortium involved in long chain n-alkane degradation.</title>
        <authorList>
            <person name="Davidova I.A."/>
            <person name="Callaghan A.V."/>
            <person name="Wawrik B."/>
            <person name="Pruitt S."/>
            <person name="Marks C."/>
            <person name="Duncan K.E."/>
            <person name="Suflita J.M."/>
        </authorList>
    </citation>
    <scope>NUCLEOTIDE SEQUENCE [LARGE SCALE GENOMIC DNA]</scope>
    <source>
        <strain evidence="7 8">SPR</strain>
    </source>
</reference>
<feature type="transmembrane region" description="Helical" evidence="6">
    <location>
        <begin position="72"/>
        <end position="94"/>
    </location>
</feature>
<evidence type="ECO:0000313" key="8">
    <source>
        <dbReference type="Proteomes" id="UP000032233"/>
    </source>
</evidence>
<accession>A0A0D2JB47</accession>
<feature type="transmembrane region" description="Helical" evidence="6">
    <location>
        <begin position="16"/>
        <end position="33"/>
    </location>
</feature>
<evidence type="ECO:0000256" key="1">
    <source>
        <dbReference type="ARBA" id="ARBA00004141"/>
    </source>
</evidence>
<organism evidence="7 8">
    <name type="scientific">Dethiosulfatarculus sandiegensis</name>
    <dbReference type="NCBI Taxonomy" id="1429043"/>
    <lineage>
        <taxon>Bacteria</taxon>
        <taxon>Pseudomonadati</taxon>
        <taxon>Thermodesulfobacteriota</taxon>
        <taxon>Desulfarculia</taxon>
        <taxon>Desulfarculales</taxon>
        <taxon>Desulfarculaceae</taxon>
        <taxon>Dethiosulfatarculus</taxon>
    </lineage>
</organism>
<dbReference type="Proteomes" id="UP000032233">
    <property type="component" value="Unassembled WGS sequence"/>
</dbReference>
<dbReference type="FunCoup" id="A0A0D2JB47">
    <property type="interactions" value="76"/>
</dbReference>
<name>A0A0D2JB47_9BACT</name>
<keyword evidence="5 6" id="KW-0472">Membrane</keyword>
<keyword evidence="3 6" id="KW-0812">Transmembrane</keyword>
<evidence type="ECO:0008006" key="9">
    <source>
        <dbReference type="Google" id="ProtNLM"/>
    </source>
</evidence>
<feature type="transmembrane region" description="Helical" evidence="6">
    <location>
        <begin position="39"/>
        <end position="60"/>
    </location>
</feature>
<gene>
    <name evidence="7" type="ORF">X474_16670</name>
</gene>
<keyword evidence="8" id="KW-1185">Reference proteome</keyword>
<dbReference type="Pfam" id="PF01594">
    <property type="entry name" value="AI-2E_transport"/>
    <property type="match status" value="1"/>
</dbReference>
<dbReference type="OrthoDB" id="9773730at2"/>
<evidence type="ECO:0000256" key="3">
    <source>
        <dbReference type="ARBA" id="ARBA00022692"/>
    </source>
</evidence>
<sequence>MLMPHGADPRPFDNTWTRWFFTVCILFMVYLGYLLVEPFLVQIFLAVVLVVAFAPLYAYFEKLFKGKRALASAMACIVIFIILAVPFFLLAGIITSQALDLYNTVSHMLINDQLQQTVRDGLGRLTPYLVELEERLGLEQTDVLEYVGELVREVSNLLYANLTGLLRRVTSLLIGTALVLFVTFFLLMDGEAMGEKLIALSPLPKGMNQKIKSDILSSLRATLKGTVVLAMIQGLAGGMGFYIFGVPNALFWGTVMVFASVVPLIGTALVWAPAGTYLILTGHVAGSIGMMIWCLLAGLTCDNILRPRLIAGQANLHPLLTFFSVLGGISLFGVVGLILGPLVLALLLSLLKVYQRFFVEEKPIEIKRKDKLG</sequence>
<comment type="similarity">
    <text evidence="2">Belongs to the autoinducer-2 exporter (AI-2E) (TC 2.A.86) family.</text>
</comment>
<evidence type="ECO:0000313" key="7">
    <source>
        <dbReference type="EMBL" id="KIX12936.1"/>
    </source>
</evidence>
<keyword evidence="4 6" id="KW-1133">Transmembrane helix</keyword>
<evidence type="ECO:0000256" key="2">
    <source>
        <dbReference type="ARBA" id="ARBA00009773"/>
    </source>
</evidence>
<feature type="transmembrane region" description="Helical" evidence="6">
    <location>
        <begin position="221"/>
        <end position="244"/>
    </location>
</feature>
<evidence type="ECO:0000256" key="6">
    <source>
        <dbReference type="SAM" id="Phobius"/>
    </source>
</evidence>
<dbReference type="InterPro" id="IPR002549">
    <property type="entry name" value="AI-2E-like"/>
</dbReference>
<dbReference type="PANTHER" id="PTHR21716">
    <property type="entry name" value="TRANSMEMBRANE PROTEIN"/>
    <property type="match status" value="1"/>
</dbReference>
<dbReference type="EMBL" id="AZAC01000021">
    <property type="protein sequence ID" value="KIX12936.1"/>
    <property type="molecule type" value="Genomic_DNA"/>
</dbReference>
<dbReference type="AlphaFoldDB" id="A0A0D2JB47"/>
<feature type="transmembrane region" description="Helical" evidence="6">
    <location>
        <begin position="278"/>
        <end position="299"/>
    </location>
</feature>
<dbReference type="STRING" id="1429043.X474_16670"/>
<dbReference type="InParanoid" id="A0A0D2JB47"/>
<proteinExistence type="inferred from homology"/>
<dbReference type="PANTHER" id="PTHR21716:SF4">
    <property type="entry name" value="TRANSMEMBRANE PROTEIN 245"/>
    <property type="match status" value="1"/>
</dbReference>